<sequence>SADSSNQNSQIGTLVQNSGGVIALHDYVSSDFAYLMNASGYARRVANEYFQQHSDSPQIKKASKYLLQFNDKNISPDKKKDISAFYICFMADIYYTILGGVKYSRAYETLSLISQQLQLKARNELIKD</sequence>
<evidence type="ECO:0000313" key="1">
    <source>
        <dbReference type="EMBL" id="MBF4275051.1"/>
    </source>
</evidence>
<name>A0ABD4KTU6_VIBAN</name>
<dbReference type="RefSeq" id="WP_194574277.1">
    <property type="nucleotide sequence ID" value="NZ_RDOM01000813.1"/>
</dbReference>
<dbReference type="AlphaFoldDB" id="A0ABD4KTU6"/>
<evidence type="ECO:0000313" key="2">
    <source>
        <dbReference type="Proteomes" id="UP000722957"/>
    </source>
</evidence>
<reference evidence="1 2" key="1">
    <citation type="journal article" date="2021" name="PeerJ">
        <title>Analysis of 44 Vibrio anguillarum genomes reveals high genetic diversity.</title>
        <authorList>
            <person name="Hansen M.J."/>
            <person name="Dalsgaard I."/>
        </authorList>
    </citation>
    <scope>NUCLEOTIDE SEQUENCE [LARGE SCALE GENOMIC DNA]</scope>
    <source>
        <strain evidence="1 2">17-16730-2A</strain>
    </source>
</reference>
<dbReference type="EMBL" id="RDOM01000813">
    <property type="protein sequence ID" value="MBF4275051.1"/>
    <property type="molecule type" value="Genomic_DNA"/>
</dbReference>
<gene>
    <name evidence="1" type="ORF">EAY07_24195</name>
</gene>
<protein>
    <submittedName>
        <fullName evidence="1">Uncharacterized protein</fullName>
    </submittedName>
</protein>
<proteinExistence type="predicted"/>
<dbReference type="Proteomes" id="UP000722957">
    <property type="component" value="Unassembled WGS sequence"/>
</dbReference>
<organism evidence="1 2">
    <name type="scientific">Vibrio anguillarum</name>
    <name type="common">Listonella anguillarum</name>
    <dbReference type="NCBI Taxonomy" id="55601"/>
    <lineage>
        <taxon>Bacteria</taxon>
        <taxon>Pseudomonadati</taxon>
        <taxon>Pseudomonadota</taxon>
        <taxon>Gammaproteobacteria</taxon>
        <taxon>Vibrionales</taxon>
        <taxon>Vibrionaceae</taxon>
        <taxon>Vibrio</taxon>
    </lineage>
</organism>
<feature type="non-terminal residue" evidence="1">
    <location>
        <position position="128"/>
    </location>
</feature>
<comment type="caution">
    <text evidence="1">The sequence shown here is derived from an EMBL/GenBank/DDBJ whole genome shotgun (WGS) entry which is preliminary data.</text>
</comment>
<accession>A0ABD4KTU6</accession>
<feature type="non-terminal residue" evidence="1">
    <location>
        <position position="1"/>
    </location>
</feature>